<dbReference type="STRING" id="1192197.JBW_01708"/>
<name>I8TUF6_9FIRM</name>
<proteinExistence type="predicted"/>
<evidence type="ECO:0000259" key="6">
    <source>
        <dbReference type="Pfam" id="PF04932"/>
    </source>
</evidence>
<evidence type="ECO:0000313" key="7">
    <source>
        <dbReference type="EMBL" id="AJQ27058.1"/>
    </source>
</evidence>
<feature type="transmembrane region" description="Helical" evidence="5">
    <location>
        <begin position="381"/>
        <end position="403"/>
    </location>
</feature>
<sequence length="420" mass="47866">MYITYRTTHTQYFLEYLIEHCILAVTFFLPLSLKWSSVFLGLGALLWLGKIIVLQKLDFKATPFDAGIALLVLLSAASILASPDRDFSFYNYYNLMGRYILLYYLVVNNMRSSSQVKRLIWSMLASAVVVAMYGFYQYFFGATLSALEWVDGEQFPDLKMRVFSTLENPNLLAGFLVTMMAIASGMGYKAQENKYKIVYSVLVILFGGCLLLTYSRGAWLSVLAIVAMYGMLCNRKVFWLLLLLPVIAFFAHDALLERLMSIMNPTDTSSTLRLALWESTIAMIVNKPFLGIGWGAYWMVYPDYDFFINNPNTKIFHAHNMYLNIAAEIGIPGLITFLTIMCGHLRLALSSVRESIRWSSGIMLGIVGAIFGLIVNGFTDYVMFNIQLSMLFWLLNALIVVVWQQNSQRQDQNYRLKKVI</sequence>
<feature type="transmembrane region" description="Helical" evidence="5">
    <location>
        <begin position="89"/>
        <end position="107"/>
    </location>
</feature>
<dbReference type="EMBL" id="CP010978">
    <property type="protein sequence ID" value="AJQ27058.1"/>
    <property type="molecule type" value="Genomic_DNA"/>
</dbReference>
<comment type="subcellular location">
    <subcellularLocation>
        <location evidence="1">Membrane</location>
        <topology evidence="1">Multi-pass membrane protein</topology>
    </subcellularLocation>
</comment>
<feature type="transmembrane region" description="Helical" evidence="5">
    <location>
        <begin position="276"/>
        <end position="301"/>
    </location>
</feature>
<protein>
    <recommendedName>
        <fullName evidence="6">O-antigen ligase-related domain-containing protein</fullName>
    </recommendedName>
</protein>
<dbReference type="InterPro" id="IPR007016">
    <property type="entry name" value="O-antigen_ligase-rel_domated"/>
</dbReference>
<evidence type="ECO:0000256" key="2">
    <source>
        <dbReference type="ARBA" id="ARBA00022692"/>
    </source>
</evidence>
<dbReference type="HOGENOM" id="CLU_033061_0_0_9"/>
<evidence type="ECO:0000256" key="3">
    <source>
        <dbReference type="ARBA" id="ARBA00022989"/>
    </source>
</evidence>
<keyword evidence="4 5" id="KW-0472">Membrane</keyword>
<dbReference type="KEGG" id="pft:JBW_01708"/>
<evidence type="ECO:0000256" key="4">
    <source>
        <dbReference type="ARBA" id="ARBA00023136"/>
    </source>
</evidence>
<accession>I8TUF6</accession>
<feature type="transmembrane region" description="Helical" evidence="5">
    <location>
        <begin position="197"/>
        <end position="217"/>
    </location>
</feature>
<feature type="transmembrane region" description="Helical" evidence="5">
    <location>
        <begin position="237"/>
        <end position="256"/>
    </location>
</feature>
<keyword evidence="2 5" id="KW-0812">Transmembrane</keyword>
<reference evidence="7 8" key="1">
    <citation type="journal article" date="2015" name="Genome Announc.">
        <title>Complete Genome Sequence of Pelosinus fermentans JBW45, a Member of a Remarkably Competitive Group of Negativicutes in the Firmicutes Phylum.</title>
        <authorList>
            <person name="De Leon K.B."/>
            <person name="Utturkar S.M."/>
            <person name="Camilleri L.B."/>
            <person name="Elias D.A."/>
            <person name="Arkin A.P."/>
            <person name="Fields M.W."/>
            <person name="Brown S.D."/>
            <person name="Wall J.D."/>
        </authorList>
    </citation>
    <scope>NUCLEOTIDE SEQUENCE [LARGE SCALE GENOMIC DNA]</scope>
    <source>
        <strain evidence="7 8">JBW45</strain>
    </source>
</reference>
<feature type="domain" description="O-antigen ligase-related" evidence="6">
    <location>
        <begin position="202"/>
        <end position="338"/>
    </location>
</feature>
<dbReference type="InterPro" id="IPR051533">
    <property type="entry name" value="WaaL-like"/>
</dbReference>
<dbReference type="PANTHER" id="PTHR37422:SF13">
    <property type="entry name" value="LIPOPOLYSACCHARIDE BIOSYNTHESIS PROTEIN PA4999-RELATED"/>
    <property type="match status" value="1"/>
</dbReference>
<feature type="transmembrane region" description="Helical" evidence="5">
    <location>
        <begin position="355"/>
        <end position="375"/>
    </location>
</feature>
<gene>
    <name evidence="7" type="ORF">JBW_01708</name>
</gene>
<evidence type="ECO:0000256" key="1">
    <source>
        <dbReference type="ARBA" id="ARBA00004141"/>
    </source>
</evidence>
<feature type="transmembrane region" description="Helical" evidence="5">
    <location>
        <begin position="66"/>
        <end position="83"/>
    </location>
</feature>
<feature type="transmembrane region" description="Helical" evidence="5">
    <location>
        <begin position="35"/>
        <end position="54"/>
    </location>
</feature>
<feature type="transmembrane region" description="Helical" evidence="5">
    <location>
        <begin position="171"/>
        <end position="190"/>
    </location>
</feature>
<dbReference type="OrthoDB" id="9806320at2"/>
<reference evidence="8" key="2">
    <citation type="submission" date="2015-02" db="EMBL/GenBank/DDBJ databases">
        <title>Complete Genome Sequence of Pelosinus fermentans JBW45.</title>
        <authorList>
            <person name="De Leon K.B."/>
            <person name="Utturkar S.M."/>
            <person name="Camilleri L.B."/>
            <person name="Arkin A.P."/>
            <person name="Fields M.W."/>
            <person name="Brown S.D."/>
            <person name="Wall J.D."/>
        </authorList>
    </citation>
    <scope>NUCLEOTIDE SEQUENCE [LARGE SCALE GENOMIC DNA]</scope>
    <source>
        <strain evidence="8">JBW45</strain>
    </source>
</reference>
<evidence type="ECO:0000313" key="8">
    <source>
        <dbReference type="Proteomes" id="UP000005361"/>
    </source>
</evidence>
<organism evidence="7 8">
    <name type="scientific">Pelosinus fermentans JBW45</name>
    <dbReference type="NCBI Taxonomy" id="1192197"/>
    <lineage>
        <taxon>Bacteria</taxon>
        <taxon>Bacillati</taxon>
        <taxon>Bacillota</taxon>
        <taxon>Negativicutes</taxon>
        <taxon>Selenomonadales</taxon>
        <taxon>Sporomusaceae</taxon>
        <taxon>Pelosinus</taxon>
    </lineage>
</organism>
<dbReference type="RefSeq" id="WP_007957287.1">
    <property type="nucleotide sequence ID" value="NZ_CP010978.1"/>
</dbReference>
<feature type="transmembrane region" description="Helical" evidence="5">
    <location>
        <begin position="12"/>
        <end position="29"/>
    </location>
</feature>
<dbReference type="AlphaFoldDB" id="I8TUF6"/>
<evidence type="ECO:0000256" key="5">
    <source>
        <dbReference type="SAM" id="Phobius"/>
    </source>
</evidence>
<feature type="transmembrane region" description="Helical" evidence="5">
    <location>
        <begin position="321"/>
        <end position="343"/>
    </location>
</feature>
<feature type="transmembrane region" description="Helical" evidence="5">
    <location>
        <begin position="119"/>
        <end position="139"/>
    </location>
</feature>
<dbReference type="PANTHER" id="PTHR37422">
    <property type="entry name" value="TEICHURONIC ACID BIOSYNTHESIS PROTEIN TUAE"/>
    <property type="match status" value="1"/>
</dbReference>
<keyword evidence="3 5" id="KW-1133">Transmembrane helix</keyword>
<dbReference type="Pfam" id="PF04932">
    <property type="entry name" value="Wzy_C"/>
    <property type="match status" value="1"/>
</dbReference>
<dbReference type="Proteomes" id="UP000005361">
    <property type="component" value="Chromosome"/>
</dbReference>
<dbReference type="GO" id="GO:0016020">
    <property type="term" value="C:membrane"/>
    <property type="evidence" value="ECO:0007669"/>
    <property type="project" value="UniProtKB-SubCell"/>
</dbReference>